<dbReference type="InterPro" id="IPR019734">
    <property type="entry name" value="TPR_rpt"/>
</dbReference>
<dbReference type="InterPro" id="IPR001173">
    <property type="entry name" value="Glyco_trans_2-like"/>
</dbReference>
<name>A0A6I1MQN0_9CLOT</name>
<sequence>MRLSVCLIAKNEENNIGKCLKSVQGLADEIIVVDTGSEDSTVEIAKSLGAKIFYHKWNNSFADARNVSLDNATGDWILCLDADEEIPKDDSEKLRKYFESEKFYQGFFFRSVNILNGAETDSFIVLRAFRNRPEHRFVGRIHEQVPIVGGFDNVRTTDVRIFHYGYDPNIVDENKKSQRNLDILLSLPEEEKTGYYYYNLGNEYAKMHDFKTALTIYNKSIQKSNFNTSREIYFAYLIINILKSYLALNKFTDMVNTVEKYKVYFPNFKDMYFMAALAERECGKYSRSKFYLNKYTTCKDGNYDYPDNGFDKSNNLSALFDELNNMIVWHPSGLLTTCIIVTSPEGKLIDCVKSCNELSDEILIIDANSNHEDIKNVSNYGAKVIGTTKNNILKTMIKKSSMKWILWLNPNEVFPYGQQSYLVDELNNTKATGIKLAVLDLKTYITQSELRILKKQNIKANSIEELEKTLLTSSKKIDSLDSNIFKY</sequence>
<evidence type="ECO:0000256" key="1">
    <source>
        <dbReference type="PROSITE-ProRule" id="PRU00339"/>
    </source>
</evidence>
<dbReference type="AlphaFoldDB" id="A0A6I1MQN0"/>
<dbReference type="CDD" id="cd02511">
    <property type="entry name" value="Beta4Glucosyltransferase"/>
    <property type="match status" value="1"/>
</dbReference>
<dbReference type="RefSeq" id="WP_152890963.1">
    <property type="nucleotide sequence ID" value="NZ_WHJC01000222.1"/>
</dbReference>
<dbReference type="GO" id="GO:0016740">
    <property type="term" value="F:transferase activity"/>
    <property type="evidence" value="ECO:0007669"/>
    <property type="project" value="UniProtKB-KW"/>
</dbReference>
<proteinExistence type="predicted"/>
<dbReference type="SUPFAM" id="SSF48452">
    <property type="entry name" value="TPR-like"/>
    <property type="match status" value="1"/>
</dbReference>
<dbReference type="PANTHER" id="PTHR43630">
    <property type="entry name" value="POLY-BETA-1,6-N-ACETYL-D-GLUCOSAMINE SYNTHASE"/>
    <property type="match status" value="1"/>
</dbReference>
<dbReference type="SMART" id="SM00028">
    <property type="entry name" value="TPR"/>
    <property type="match status" value="1"/>
</dbReference>
<evidence type="ECO:0000313" key="3">
    <source>
        <dbReference type="EMBL" id="MPQ44467.1"/>
    </source>
</evidence>
<feature type="domain" description="Glycosyltransferase 2-like" evidence="2">
    <location>
        <begin position="4"/>
        <end position="114"/>
    </location>
</feature>
<dbReference type="EMBL" id="WHJC01000222">
    <property type="protein sequence ID" value="MPQ44467.1"/>
    <property type="molecule type" value="Genomic_DNA"/>
</dbReference>
<reference evidence="3 4" key="1">
    <citation type="submission" date="2019-10" db="EMBL/GenBank/DDBJ databases">
        <title>The Genome Sequence of Clostridium tarantellae Isolated from Fish Brain.</title>
        <authorList>
            <person name="Bano L."/>
            <person name="Kiel M."/>
            <person name="Sales G."/>
            <person name="Doxey A.C."/>
            <person name="Mansfield M.J."/>
            <person name="Schiavone M."/>
            <person name="Rossetto O."/>
            <person name="Pirazzini M."/>
            <person name="Dobrindt U."/>
            <person name="Montecucco C."/>
        </authorList>
    </citation>
    <scope>NUCLEOTIDE SEQUENCE [LARGE SCALE GENOMIC DNA]</scope>
    <source>
        <strain evidence="3 4">DSM 3997</strain>
    </source>
</reference>
<accession>A0A6I1MQN0</accession>
<keyword evidence="1" id="KW-0802">TPR repeat</keyword>
<evidence type="ECO:0000313" key="4">
    <source>
        <dbReference type="Proteomes" id="UP000430345"/>
    </source>
</evidence>
<dbReference type="Pfam" id="PF00535">
    <property type="entry name" value="Glycos_transf_2"/>
    <property type="match status" value="1"/>
</dbReference>
<comment type="caution">
    <text evidence="3">The sequence shown here is derived from an EMBL/GenBank/DDBJ whole genome shotgun (WGS) entry which is preliminary data.</text>
</comment>
<dbReference type="OrthoDB" id="9815923at2"/>
<evidence type="ECO:0000259" key="2">
    <source>
        <dbReference type="Pfam" id="PF00535"/>
    </source>
</evidence>
<dbReference type="SUPFAM" id="SSF53448">
    <property type="entry name" value="Nucleotide-diphospho-sugar transferases"/>
    <property type="match status" value="1"/>
</dbReference>
<dbReference type="PANTHER" id="PTHR43630:SF2">
    <property type="entry name" value="GLYCOSYLTRANSFERASE"/>
    <property type="match status" value="1"/>
</dbReference>
<dbReference type="Proteomes" id="UP000430345">
    <property type="component" value="Unassembled WGS sequence"/>
</dbReference>
<dbReference type="Gene3D" id="1.25.40.10">
    <property type="entry name" value="Tetratricopeptide repeat domain"/>
    <property type="match status" value="1"/>
</dbReference>
<keyword evidence="4" id="KW-1185">Reference proteome</keyword>
<protein>
    <submittedName>
        <fullName evidence="3">Glycosyltransferase</fullName>
    </submittedName>
</protein>
<feature type="repeat" description="TPR" evidence="1">
    <location>
        <begin position="194"/>
        <end position="227"/>
    </location>
</feature>
<gene>
    <name evidence="3" type="ORF">GBZ86_11960</name>
</gene>
<dbReference type="InterPro" id="IPR011990">
    <property type="entry name" value="TPR-like_helical_dom_sf"/>
</dbReference>
<keyword evidence="3" id="KW-0808">Transferase</keyword>
<dbReference type="PROSITE" id="PS50005">
    <property type="entry name" value="TPR"/>
    <property type="match status" value="1"/>
</dbReference>
<organism evidence="3 4">
    <name type="scientific">Clostridium tarantellae</name>
    <dbReference type="NCBI Taxonomy" id="39493"/>
    <lineage>
        <taxon>Bacteria</taxon>
        <taxon>Bacillati</taxon>
        <taxon>Bacillota</taxon>
        <taxon>Clostridia</taxon>
        <taxon>Eubacteriales</taxon>
        <taxon>Clostridiaceae</taxon>
        <taxon>Clostridium</taxon>
    </lineage>
</organism>
<dbReference type="Gene3D" id="3.90.550.10">
    <property type="entry name" value="Spore Coat Polysaccharide Biosynthesis Protein SpsA, Chain A"/>
    <property type="match status" value="1"/>
</dbReference>
<dbReference type="InterPro" id="IPR029044">
    <property type="entry name" value="Nucleotide-diphossugar_trans"/>
</dbReference>